<proteinExistence type="predicted"/>
<gene>
    <name evidence="2" type="ORF">LTR97_007183</name>
</gene>
<dbReference type="Proteomes" id="UP001310594">
    <property type="component" value="Unassembled WGS sequence"/>
</dbReference>
<name>A0AAN7ZN34_9PEZI</name>
<evidence type="ECO:0000256" key="1">
    <source>
        <dbReference type="SAM" id="MobiDB-lite"/>
    </source>
</evidence>
<comment type="caution">
    <text evidence="2">The sequence shown here is derived from an EMBL/GenBank/DDBJ whole genome shotgun (WGS) entry which is preliminary data.</text>
</comment>
<evidence type="ECO:0000313" key="3">
    <source>
        <dbReference type="Proteomes" id="UP001310594"/>
    </source>
</evidence>
<dbReference type="AlphaFoldDB" id="A0AAN7ZN34"/>
<feature type="region of interest" description="Disordered" evidence="1">
    <location>
        <begin position="133"/>
        <end position="226"/>
    </location>
</feature>
<organism evidence="2 3">
    <name type="scientific">Elasticomyces elasticus</name>
    <dbReference type="NCBI Taxonomy" id="574655"/>
    <lineage>
        <taxon>Eukaryota</taxon>
        <taxon>Fungi</taxon>
        <taxon>Dikarya</taxon>
        <taxon>Ascomycota</taxon>
        <taxon>Pezizomycotina</taxon>
        <taxon>Dothideomycetes</taxon>
        <taxon>Dothideomycetidae</taxon>
        <taxon>Mycosphaerellales</taxon>
        <taxon>Teratosphaeriaceae</taxon>
        <taxon>Elasticomyces</taxon>
    </lineage>
</organism>
<accession>A0AAN7ZN34</accession>
<feature type="compositionally biased region" description="Acidic residues" evidence="1">
    <location>
        <begin position="176"/>
        <end position="198"/>
    </location>
</feature>
<dbReference type="EMBL" id="JAVRQU010000010">
    <property type="protein sequence ID" value="KAK5698222.1"/>
    <property type="molecule type" value="Genomic_DNA"/>
</dbReference>
<protein>
    <submittedName>
        <fullName evidence="2">Uncharacterized protein</fullName>
    </submittedName>
</protein>
<feature type="compositionally biased region" description="Low complexity" evidence="1">
    <location>
        <begin position="143"/>
        <end position="152"/>
    </location>
</feature>
<reference evidence="2" key="1">
    <citation type="submission" date="2023-08" db="EMBL/GenBank/DDBJ databases">
        <title>Black Yeasts Isolated from many extreme environments.</title>
        <authorList>
            <person name="Coleine C."/>
            <person name="Stajich J.E."/>
            <person name="Selbmann L."/>
        </authorList>
    </citation>
    <scope>NUCLEOTIDE SEQUENCE</scope>
    <source>
        <strain evidence="2">CCFEE 5810</strain>
    </source>
</reference>
<evidence type="ECO:0000313" key="2">
    <source>
        <dbReference type="EMBL" id="KAK5698222.1"/>
    </source>
</evidence>
<sequence>MAPPPPAPTLSPHAIRDLRDTLVRLTIPLQIHDRATFRTLALRHIATLVHPEMLVPGLVADTASQLGGELAATFMNLYGERLWPGQVIADPRGTVRRYALGPGLAEYFTALLQLPAVLVESPDAMVERLVRSREGTEDGLPAGGRPRSASAPPRLPTQPSSDATLNARMTGVQLEVQDDGDEWDTDSADESEGEEEEKEDGKGKVRSTPTKVTPAADGSQGGKERDILICGLPVGLDEDRNDLKCEERFQGRAALDGHRRKDHQFTDE</sequence>